<sequence length="176" mass="19943">MKQSYGRKNIILTGFMGTGKTTVGKILAQKLNREFIDTDRLIEKRHHQTVSEIFKNLGEKAFRLMETEVAKELGQKKELVISTGGRLMLDPKNTAALGSTGRVFSLSAKPETILSRLKNDHHHSRPLLDGPDPQKKILQLLHERAKGYQRFMTIQTDGIQPTEIADRILNILQRDS</sequence>
<dbReference type="GO" id="GO:0009073">
    <property type="term" value="P:aromatic amino acid family biosynthetic process"/>
    <property type="evidence" value="ECO:0007669"/>
    <property type="project" value="UniProtKB-KW"/>
</dbReference>
<organism evidence="8 9">
    <name type="scientific">Desulfomarina profundi</name>
    <dbReference type="NCBI Taxonomy" id="2772557"/>
    <lineage>
        <taxon>Bacteria</taxon>
        <taxon>Pseudomonadati</taxon>
        <taxon>Thermodesulfobacteriota</taxon>
        <taxon>Desulfobulbia</taxon>
        <taxon>Desulfobulbales</taxon>
        <taxon>Desulfobulbaceae</taxon>
        <taxon>Desulfomarina</taxon>
    </lineage>
</organism>
<comment type="subcellular location">
    <subcellularLocation>
        <location evidence="7">Cytoplasm</location>
    </subcellularLocation>
</comment>
<protein>
    <recommendedName>
        <fullName evidence="7">Shikimate kinase</fullName>
        <shortName evidence="7">SK</shortName>
        <ecNumber evidence="7">2.7.1.71</ecNumber>
    </recommendedName>
</protein>
<dbReference type="AlphaFoldDB" id="A0A8D5JTF0"/>
<reference evidence="8" key="1">
    <citation type="submission" date="2020-09" db="EMBL/GenBank/DDBJ databases">
        <title>Desulfogranum mesoprofundum gen. nov., sp. nov., a novel mesophilic, sulfate-reducing chemolithoautotroph isolated from a deep-sea hydrothermal vent chimney in the Suiyo Seamount.</title>
        <authorList>
            <person name="Hashimoto Y."/>
            <person name="Nakagawa S."/>
        </authorList>
    </citation>
    <scope>NUCLEOTIDE SEQUENCE</scope>
    <source>
        <strain evidence="8">KT2</strain>
    </source>
</reference>
<keyword evidence="5 7" id="KW-0067">ATP-binding</keyword>
<dbReference type="EMBL" id="AP024086">
    <property type="protein sequence ID" value="BCL63111.1"/>
    <property type="molecule type" value="Genomic_DNA"/>
</dbReference>
<dbReference type="GO" id="GO:0000287">
    <property type="term" value="F:magnesium ion binding"/>
    <property type="evidence" value="ECO:0007669"/>
    <property type="project" value="UniProtKB-UniRule"/>
</dbReference>
<dbReference type="GO" id="GO:0005829">
    <property type="term" value="C:cytosol"/>
    <property type="evidence" value="ECO:0007669"/>
    <property type="project" value="TreeGrafter"/>
</dbReference>
<evidence type="ECO:0000313" key="9">
    <source>
        <dbReference type="Proteomes" id="UP000826725"/>
    </source>
</evidence>
<dbReference type="Pfam" id="PF01202">
    <property type="entry name" value="SKI"/>
    <property type="match status" value="1"/>
</dbReference>
<dbReference type="EC" id="2.7.1.71" evidence="7"/>
<evidence type="ECO:0000256" key="7">
    <source>
        <dbReference type="HAMAP-Rule" id="MF_00109"/>
    </source>
</evidence>
<name>A0A8D5JTF0_9BACT</name>
<evidence type="ECO:0000256" key="3">
    <source>
        <dbReference type="ARBA" id="ARBA00022741"/>
    </source>
</evidence>
<feature type="binding site" evidence="7">
    <location>
        <position position="63"/>
    </location>
    <ligand>
        <name>substrate</name>
    </ligand>
</feature>
<comment type="function">
    <text evidence="7">Catalyzes the specific phosphorylation of the 3-hydroxyl group of shikimic acid using ATP as a cosubstrate.</text>
</comment>
<dbReference type="GO" id="GO:0008652">
    <property type="term" value="P:amino acid biosynthetic process"/>
    <property type="evidence" value="ECO:0007669"/>
    <property type="project" value="UniProtKB-KW"/>
</dbReference>
<dbReference type="KEGG" id="dbk:DGMP_38040"/>
<dbReference type="CDD" id="cd00464">
    <property type="entry name" value="SK"/>
    <property type="match status" value="1"/>
</dbReference>
<feature type="binding site" evidence="7">
    <location>
        <position position="125"/>
    </location>
    <ligand>
        <name>ATP</name>
        <dbReference type="ChEBI" id="CHEBI:30616"/>
    </ligand>
</feature>
<comment type="caution">
    <text evidence="7">Lacks conserved residue(s) required for the propagation of feature annotation.</text>
</comment>
<dbReference type="GO" id="GO:0005524">
    <property type="term" value="F:ATP binding"/>
    <property type="evidence" value="ECO:0007669"/>
    <property type="project" value="UniProtKB-UniRule"/>
</dbReference>
<dbReference type="UniPathway" id="UPA00053">
    <property type="reaction ID" value="UER00088"/>
</dbReference>
<evidence type="ECO:0000256" key="1">
    <source>
        <dbReference type="ARBA" id="ARBA00022605"/>
    </source>
</evidence>
<evidence type="ECO:0000313" key="8">
    <source>
        <dbReference type="EMBL" id="BCL63111.1"/>
    </source>
</evidence>
<keyword evidence="4 7" id="KW-0418">Kinase</keyword>
<keyword evidence="1 7" id="KW-0028">Amino-acid biosynthesis</keyword>
<feature type="binding site" evidence="7">
    <location>
        <begin position="17"/>
        <end position="22"/>
    </location>
    <ligand>
        <name>ATP</name>
        <dbReference type="ChEBI" id="CHEBI:30616"/>
    </ligand>
</feature>
<comment type="cofactor">
    <cofactor evidence="7">
        <name>Mg(2+)</name>
        <dbReference type="ChEBI" id="CHEBI:18420"/>
    </cofactor>
    <text evidence="7">Binds 1 Mg(2+) ion per subunit.</text>
</comment>
<comment type="catalytic activity">
    <reaction evidence="7">
        <text>shikimate + ATP = 3-phosphoshikimate + ADP + H(+)</text>
        <dbReference type="Rhea" id="RHEA:13121"/>
        <dbReference type="ChEBI" id="CHEBI:15378"/>
        <dbReference type="ChEBI" id="CHEBI:30616"/>
        <dbReference type="ChEBI" id="CHEBI:36208"/>
        <dbReference type="ChEBI" id="CHEBI:145989"/>
        <dbReference type="ChEBI" id="CHEBI:456216"/>
        <dbReference type="EC" id="2.7.1.71"/>
    </reaction>
</comment>
<dbReference type="HAMAP" id="MF_00109">
    <property type="entry name" value="Shikimate_kinase"/>
    <property type="match status" value="1"/>
</dbReference>
<evidence type="ECO:0000256" key="4">
    <source>
        <dbReference type="ARBA" id="ARBA00022777"/>
    </source>
</evidence>
<comment type="pathway">
    <text evidence="7">Metabolic intermediate biosynthesis; chorismate biosynthesis; chorismate from D-erythrose 4-phosphate and phosphoenolpyruvate: step 5/7.</text>
</comment>
<keyword evidence="2 7" id="KW-0808">Transferase</keyword>
<evidence type="ECO:0000256" key="2">
    <source>
        <dbReference type="ARBA" id="ARBA00022679"/>
    </source>
</evidence>
<dbReference type="GO" id="GO:0004765">
    <property type="term" value="F:shikimate kinase activity"/>
    <property type="evidence" value="ECO:0007669"/>
    <property type="project" value="UniProtKB-UniRule"/>
</dbReference>
<keyword evidence="7" id="KW-0479">Metal-binding</keyword>
<keyword evidence="6 7" id="KW-0057">Aromatic amino acid biosynthesis</keyword>
<feature type="binding site" evidence="7">
    <location>
        <position position="85"/>
    </location>
    <ligand>
        <name>substrate</name>
    </ligand>
</feature>
<comment type="subunit">
    <text evidence="7">Monomer.</text>
</comment>
<dbReference type="PANTHER" id="PTHR21087:SF16">
    <property type="entry name" value="SHIKIMATE KINASE 1, CHLOROPLASTIC"/>
    <property type="match status" value="1"/>
</dbReference>
<dbReference type="InterPro" id="IPR031322">
    <property type="entry name" value="Shikimate/glucono_kinase"/>
</dbReference>
<accession>A0A8D5JTF0</accession>
<keyword evidence="7" id="KW-0460">Magnesium</keyword>
<evidence type="ECO:0000256" key="5">
    <source>
        <dbReference type="ARBA" id="ARBA00022840"/>
    </source>
</evidence>
<dbReference type="GO" id="GO:0009423">
    <property type="term" value="P:chorismate biosynthetic process"/>
    <property type="evidence" value="ECO:0007669"/>
    <property type="project" value="UniProtKB-UniRule"/>
</dbReference>
<dbReference type="PANTHER" id="PTHR21087">
    <property type="entry name" value="SHIKIMATE KINASE"/>
    <property type="match status" value="1"/>
</dbReference>
<feature type="binding site" evidence="7">
    <location>
        <position position="21"/>
    </location>
    <ligand>
        <name>Mg(2+)</name>
        <dbReference type="ChEBI" id="CHEBI:18420"/>
    </ligand>
</feature>
<evidence type="ECO:0000256" key="6">
    <source>
        <dbReference type="ARBA" id="ARBA00023141"/>
    </source>
</evidence>
<proteinExistence type="inferred from homology"/>
<feature type="binding site" evidence="7">
    <location>
        <position position="39"/>
    </location>
    <ligand>
        <name>substrate</name>
    </ligand>
</feature>
<keyword evidence="9" id="KW-1185">Reference proteome</keyword>
<dbReference type="RefSeq" id="WP_228855396.1">
    <property type="nucleotide sequence ID" value="NZ_AP024086.1"/>
</dbReference>
<gene>
    <name evidence="7 8" type="primary">aroK</name>
    <name evidence="8" type="ORF">DGMP_38040</name>
</gene>
<keyword evidence="7" id="KW-0963">Cytoplasm</keyword>
<dbReference type="InterPro" id="IPR000623">
    <property type="entry name" value="Shikimate_kinase/TSH1"/>
</dbReference>
<comment type="similarity">
    <text evidence="7">Belongs to the shikimate kinase family.</text>
</comment>
<dbReference type="Proteomes" id="UP000826725">
    <property type="component" value="Chromosome"/>
</dbReference>
<feature type="binding site" evidence="7">
    <location>
        <position position="144"/>
    </location>
    <ligand>
        <name>substrate</name>
    </ligand>
</feature>
<keyword evidence="3 7" id="KW-0547">Nucleotide-binding</keyword>